<organism evidence="4 5">
    <name type="scientific">Flavobacterium frigidarium</name>
    <dbReference type="NCBI Taxonomy" id="99286"/>
    <lineage>
        <taxon>Bacteria</taxon>
        <taxon>Pseudomonadati</taxon>
        <taxon>Bacteroidota</taxon>
        <taxon>Flavobacteriia</taxon>
        <taxon>Flavobacteriales</taxon>
        <taxon>Flavobacteriaceae</taxon>
        <taxon>Flavobacterium</taxon>
    </lineage>
</organism>
<gene>
    <name evidence="4" type="ORF">QO192_06535</name>
</gene>
<dbReference type="RefSeq" id="WP_371569096.1">
    <property type="nucleotide sequence ID" value="NZ_JASMRN010000004.1"/>
</dbReference>
<proteinExistence type="predicted"/>
<keyword evidence="3" id="KW-0812">Transmembrane</keyword>
<sequence>MVVDNSTIIYKKLASFIRKYYLNDVLRGIIFFVGLGLLYFIITLLIEYFLWLKPVSRSILFYLFVIVESWLLIRFILYPVFKLIKLRDGLSFKEAAAIIGSHFVNVNDSLINFLDLSNNKNVGNQSELLLAAIDQRAVDLQLVPFNNAVNLGYNKRFLPLAIIPILILFYLFFSNATPDFSKSLNRIVHYNTAYNAPAAFQFVILNDHLNVEQNKDFVLKVKTVGKVVPENAMILLGDESYYLESDGPGQFYFTFSNLHDDLKFQLVSNDIYSPEYNLKIIDVPSIVDLKMLLHFPAYLKRKAEVILGSGSATVPEGTRINWIINAKGTENIEGVVNGKRFPFKKSDTLFKASYNTVQDTDYQLITSNNDVKGYEKLNYKLKVVKDAYPDIKIEDLADSLSRGKGYKLGTIADDYGLSKLEIVYYPSSQPNNVKRGTIKKVSTNVDRFVFSFPGNLQVQKAVTYEYYFEVFDNDALHNYKSSKSQMFSSRVLSVKEEENAILQQQNQNINGLENTIGKQQEQFKTLNLLDKIGKESNQFKFKEQQEINSFIERQNSQDEKMKKFAESMKENLDQFKDDKKDEFKKDLLDKVKENAADLERNKELLDELKDLNQKIKNNELLDKLDKFKQNSKNQVKNLEQLVALTKKYYVEKKAEQIASNLKDLAEKQESLSKKAEGNNTKKQAEIKEEFNQLKKDLVELNRVNDQLKSKTTISDDAATEKMVDQDLSKAIDALSKDNKDKAKASQNNAAKSMKSMAARLSKGLSSGEVVQLREDVKMLRQVLDNLLSFSVSQEDLLSRFKGLRSGSSAISKNIRVQQDLKEQFKHIDDSLYILSLRNPRLSIDVTKELGNIQYNMDKSLDDFSESKLDKGQSHQQYTIAAANVLGDLLSNILSNMQSSLSQSGEGNPQMGDGDGMQLPDIIKGQESISNKIKEAGKSKGGKIHNGKGDDGDGGEDNAKDILAIYKEQGALRERLENELKKQGLSNEGRNAIDKMRQLEKQLLNNGFDQENFRKSTLINTELLKLDSAIKEQGEDKKRESNSNTKQFKNDAVALPKSILDYLNSIEILNRQSLPLRTNFDQKVQEYFKDKNDKF</sequence>
<evidence type="ECO:0000313" key="5">
    <source>
        <dbReference type="Proteomes" id="UP001568894"/>
    </source>
</evidence>
<evidence type="ECO:0000256" key="2">
    <source>
        <dbReference type="SAM" id="MobiDB-lite"/>
    </source>
</evidence>
<feature type="transmembrane region" description="Helical" evidence="3">
    <location>
        <begin position="157"/>
        <end position="173"/>
    </location>
</feature>
<feature type="transmembrane region" description="Helical" evidence="3">
    <location>
        <begin position="58"/>
        <end position="77"/>
    </location>
</feature>
<dbReference type="EMBL" id="JASMRN010000004">
    <property type="protein sequence ID" value="MEZ7514939.1"/>
    <property type="molecule type" value="Genomic_DNA"/>
</dbReference>
<feature type="transmembrane region" description="Helical" evidence="3">
    <location>
        <begin position="25"/>
        <end position="46"/>
    </location>
</feature>
<reference evidence="4 5" key="1">
    <citation type="submission" date="2023-05" db="EMBL/GenBank/DDBJ databases">
        <title>Adaptations of aquatic viruses from atmosphere-close ecosystems of the Central Arctic Ocean.</title>
        <authorList>
            <person name="Rahlff J."/>
            <person name="Holmfeldt K."/>
        </authorList>
    </citation>
    <scope>NUCLEOTIDE SEQUENCE [LARGE SCALE GENOMIC DNA]</scope>
    <source>
        <strain evidence="4 5">Arc14</strain>
    </source>
</reference>
<evidence type="ECO:0000256" key="1">
    <source>
        <dbReference type="SAM" id="Coils"/>
    </source>
</evidence>
<keyword evidence="5" id="KW-1185">Reference proteome</keyword>
<feature type="coiled-coil region" evidence="1">
    <location>
        <begin position="565"/>
        <end position="710"/>
    </location>
</feature>
<dbReference type="Proteomes" id="UP001568894">
    <property type="component" value="Unassembled WGS sequence"/>
</dbReference>
<keyword evidence="3" id="KW-0472">Membrane</keyword>
<evidence type="ECO:0000256" key="3">
    <source>
        <dbReference type="SAM" id="Phobius"/>
    </source>
</evidence>
<accession>A0ABV4KEK6</accession>
<comment type="caution">
    <text evidence="4">The sequence shown here is derived from an EMBL/GenBank/DDBJ whole genome shotgun (WGS) entry which is preliminary data.</text>
</comment>
<keyword evidence="1" id="KW-0175">Coiled coil</keyword>
<evidence type="ECO:0000313" key="4">
    <source>
        <dbReference type="EMBL" id="MEZ7514939.1"/>
    </source>
</evidence>
<feature type="coiled-coil region" evidence="1">
    <location>
        <begin position="495"/>
        <end position="522"/>
    </location>
</feature>
<name>A0ABV4KEK6_9FLAO</name>
<feature type="region of interest" description="Disordered" evidence="2">
    <location>
        <begin position="934"/>
        <end position="955"/>
    </location>
</feature>
<feature type="region of interest" description="Disordered" evidence="2">
    <location>
        <begin position="898"/>
        <end position="918"/>
    </location>
</feature>
<keyword evidence="3" id="KW-1133">Transmembrane helix</keyword>
<protein>
    <submittedName>
        <fullName evidence="4">Uncharacterized protein</fullName>
    </submittedName>
</protein>